<dbReference type="OrthoDB" id="4558051at2"/>
<comment type="caution">
    <text evidence="1">The sequence shown here is derived from an EMBL/GenBank/DDBJ whole genome shotgun (WGS) entry which is preliminary data.</text>
</comment>
<dbReference type="RefSeq" id="WP_142100718.1">
    <property type="nucleotide sequence ID" value="NZ_VIGH01000006.1"/>
</dbReference>
<keyword evidence="2" id="KW-1185">Reference proteome</keyword>
<proteinExistence type="predicted"/>
<protein>
    <submittedName>
        <fullName evidence="1">Uncharacterized protein</fullName>
    </submittedName>
</protein>
<organism evidence="1 2">
    <name type="scientific">Rhodococcus spelaei</name>
    <dbReference type="NCBI Taxonomy" id="2546320"/>
    <lineage>
        <taxon>Bacteria</taxon>
        <taxon>Bacillati</taxon>
        <taxon>Actinomycetota</taxon>
        <taxon>Actinomycetes</taxon>
        <taxon>Mycobacteriales</taxon>
        <taxon>Nocardiaceae</taxon>
        <taxon>Rhodococcus</taxon>
    </lineage>
</organism>
<evidence type="ECO:0000313" key="2">
    <source>
        <dbReference type="Proteomes" id="UP000316256"/>
    </source>
</evidence>
<sequence length="111" mass="11920">MDDGDFVLEDLTVGAHAHGFGRNAQGQAFAFRVRGSTLHVEVYRDDLDADVPEKSDVVAVAERTVNDIDLTDARSIAALVRDAVGQARPVESEEGPVRALLSRIGTVIDGF</sequence>
<dbReference type="AlphaFoldDB" id="A0A541B811"/>
<dbReference type="EMBL" id="VIGH01000006">
    <property type="protein sequence ID" value="TQF68428.1"/>
    <property type="molecule type" value="Genomic_DNA"/>
</dbReference>
<dbReference type="Proteomes" id="UP000316256">
    <property type="component" value="Unassembled WGS sequence"/>
</dbReference>
<evidence type="ECO:0000313" key="1">
    <source>
        <dbReference type="EMBL" id="TQF68428.1"/>
    </source>
</evidence>
<accession>A0A541B811</accession>
<name>A0A541B811_9NOCA</name>
<gene>
    <name evidence="1" type="ORF">FK531_15230</name>
</gene>
<reference evidence="1 2" key="1">
    <citation type="submission" date="2019-06" db="EMBL/GenBank/DDBJ databases">
        <title>Rhodococcus spaelei sp. nov., isolated from a cave.</title>
        <authorList>
            <person name="Lee S.D."/>
        </authorList>
    </citation>
    <scope>NUCLEOTIDE SEQUENCE [LARGE SCALE GENOMIC DNA]</scope>
    <source>
        <strain evidence="1 2">C9-5</strain>
    </source>
</reference>